<dbReference type="InterPro" id="IPR052534">
    <property type="entry name" value="Extracell_DNA_Util/SecSys_Comp"/>
</dbReference>
<proteinExistence type="predicted"/>
<evidence type="ECO:0000313" key="2">
    <source>
        <dbReference type="EMBL" id="OGM70122.1"/>
    </source>
</evidence>
<evidence type="ECO:0000313" key="3">
    <source>
        <dbReference type="Proteomes" id="UP000178429"/>
    </source>
</evidence>
<dbReference type="AlphaFoldDB" id="A0A1F8C1J1"/>
<keyword evidence="1" id="KW-0812">Transmembrane</keyword>
<accession>A0A1F8C1J1</accession>
<organism evidence="2 3">
    <name type="scientific">Candidatus Woesebacteria bacterium RIFCSPLOWO2_01_FULL_44_14</name>
    <dbReference type="NCBI Taxonomy" id="1802525"/>
    <lineage>
        <taxon>Bacteria</taxon>
        <taxon>Candidatus Woeseibacteriota</taxon>
    </lineage>
</organism>
<dbReference type="Proteomes" id="UP000178429">
    <property type="component" value="Unassembled WGS sequence"/>
</dbReference>
<name>A0A1F8C1J1_9BACT</name>
<comment type="caution">
    <text evidence="2">The sequence shown here is derived from an EMBL/GenBank/DDBJ whole genome shotgun (WGS) entry which is preliminary data.</text>
</comment>
<keyword evidence="1" id="KW-0472">Membrane</keyword>
<dbReference type="PANTHER" id="PTHR40278:SF1">
    <property type="entry name" value="DNA UTILIZATION PROTEIN HOFN"/>
    <property type="match status" value="1"/>
</dbReference>
<reference evidence="2 3" key="1">
    <citation type="journal article" date="2016" name="Nat. Commun.">
        <title>Thousands of microbial genomes shed light on interconnected biogeochemical processes in an aquifer system.</title>
        <authorList>
            <person name="Anantharaman K."/>
            <person name="Brown C.T."/>
            <person name="Hug L.A."/>
            <person name="Sharon I."/>
            <person name="Castelle C.J."/>
            <person name="Probst A.J."/>
            <person name="Thomas B.C."/>
            <person name="Singh A."/>
            <person name="Wilkins M.J."/>
            <person name="Karaoz U."/>
            <person name="Brodie E.L."/>
            <person name="Williams K.H."/>
            <person name="Hubbard S.S."/>
            <person name="Banfield J.F."/>
        </authorList>
    </citation>
    <scope>NUCLEOTIDE SEQUENCE [LARGE SCALE GENOMIC DNA]</scope>
</reference>
<dbReference type="PANTHER" id="PTHR40278">
    <property type="entry name" value="DNA UTILIZATION PROTEIN HOFN"/>
    <property type="match status" value="1"/>
</dbReference>
<dbReference type="Pfam" id="PF05137">
    <property type="entry name" value="PilN"/>
    <property type="match status" value="1"/>
</dbReference>
<dbReference type="STRING" id="1802525.A2975_03535"/>
<dbReference type="EMBL" id="MGHL01000006">
    <property type="protein sequence ID" value="OGM70122.1"/>
    <property type="molecule type" value="Genomic_DNA"/>
</dbReference>
<protein>
    <submittedName>
        <fullName evidence="2">Uncharacterized protein</fullName>
    </submittedName>
</protein>
<evidence type="ECO:0000256" key="1">
    <source>
        <dbReference type="SAM" id="Phobius"/>
    </source>
</evidence>
<feature type="transmembrane region" description="Helical" evidence="1">
    <location>
        <begin position="27"/>
        <end position="51"/>
    </location>
</feature>
<keyword evidence="1" id="KW-1133">Transmembrane helix</keyword>
<sequence length="182" mass="19734">MAARGKSQAKINLLPQEEFAASTFGRLLRWAVGALRIIVITIEMVVMVAFLSRFWLDARATDLDEEIKQKSAIISSQKEFENTFRNVQKKLKIVSTLGAATKASPLLSTAASVLPIDVTLSSVSLAENKLQIRASSLTEESIAQFMVNLEAASGIGSVTLNQISSKSDSPFISFAVDVNLNE</sequence>
<dbReference type="InterPro" id="IPR007813">
    <property type="entry name" value="PilN"/>
</dbReference>
<gene>
    <name evidence="2" type="ORF">A2975_03535</name>
</gene>